<evidence type="ECO:0000256" key="10">
    <source>
        <dbReference type="HAMAP-Rule" id="MF_00815"/>
    </source>
</evidence>
<dbReference type="Proteomes" id="UP000280960">
    <property type="component" value="Chromosome"/>
</dbReference>
<evidence type="ECO:0000256" key="1">
    <source>
        <dbReference type="ARBA" id="ARBA00003456"/>
    </source>
</evidence>
<evidence type="ECO:0000256" key="3">
    <source>
        <dbReference type="ARBA" id="ARBA00007681"/>
    </source>
</evidence>
<comment type="function">
    <text evidence="1 10">Produces ATP from ADP in the presence of a proton gradient across the membrane. The gamma chain is believed to be important in regulating ATPase activity and the flow of protons through the CF(0) complex.</text>
</comment>
<dbReference type="GO" id="GO:0042777">
    <property type="term" value="P:proton motive force-driven plasma membrane ATP synthesis"/>
    <property type="evidence" value="ECO:0007669"/>
    <property type="project" value="UniProtKB-UniRule"/>
</dbReference>
<evidence type="ECO:0000256" key="5">
    <source>
        <dbReference type="ARBA" id="ARBA00022781"/>
    </source>
</evidence>
<dbReference type="GO" id="GO:0005886">
    <property type="term" value="C:plasma membrane"/>
    <property type="evidence" value="ECO:0007669"/>
    <property type="project" value="UniProtKB-SubCell"/>
</dbReference>
<dbReference type="AlphaFoldDB" id="A0A3G2R8P4"/>
<dbReference type="PANTHER" id="PTHR11693:SF22">
    <property type="entry name" value="ATP SYNTHASE SUBUNIT GAMMA, MITOCHONDRIAL"/>
    <property type="match status" value="1"/>
</dbReference>
<evidence type="ECO:0000256" key="6">
    <source>
        <dbReference type="ARBA" id="ARBA00023065"/>
    </source>
</evidence>
<dbReference type="GO" id="GO:0016787">
    <property type="term" value="F:hydrolase activity"/>
    <property type="evidence" value="ECO:0007669"/>
    <property type="project" value="UniProtKB-KW"/>
</dbReference>
<keyword evidence="6 10" id="KW-0406">Ion transport</keyword>
<evidence type="ECO:0000313" key="12">
    <source>
        <dbReference type="Proteomes" id="UP000280960"/>
    </source>
</evidence>
<dbReference type="Pfam" id="PF00231">
    <property type="entry name" value="ATP-synt"/>
    <property type="match status" value="1"/>
</dbReference>
<organism evidence="11 12">
    <name type="scientific">Biomaibacter acetigenes</name>
    <dbReference type="NCBI Taxonomy" id="2316383"/>
    <lineage>
        <taxon>Bacteria</taxon>
        <taxon>Bacillati</taxon>
        <taxon>Bacillota</taxon>
        <taxon>Clostridia</taxon>
        <taxon>Thermosediminibacterales</taxon>
        <taxon>Tepidanaerobacteraceae</taxon>
        <taxon>Biomaibacter</taxon>
    </lineage>
</organism>
<name>A0A3G2R8P4_9FIRM</name>
<dbReference type="SUPFAM" id="SSF52943">
    <property type="entry name" value="ATP synthase (F1-ATPase), gamma subunit"/>
    <property type="match status" value="1"/>
</dbReference>
<dbReference type="Gene3D" id="3.40.1380.10">
    <property type="match status" value="1"/>
</dbReference>
<keyword evidence="9 10" id="KW-0066">ATP synthesis</keyword>
<comment type="similarity">
    <text evidence="3 10">Belongs to the ATPase gamma chain family.</text>
</comment>
<proteinExistence type="inferred from homology"/>
<dbReference type="NCBIfam" id="TIGR01146">
    <property type="entry name" value="ATPsyn_F1gamma"/>
    <property type="match status" value="1"/>
</dbReference>
<keyword evidence="12" id="KW-1185">Reference proteome</keyword>
<keyword evidence="10" id="KW-1003">Cell membrane</keyword>
<evidence type="ECO:0000313" key="11">
    <source>
        <dbReference type="EMBL" id="AYO31783.1"/>
    </source>
</evidence>
<dbReference type="EMBL" id="CP033169">
    <property type="protein sequence ID" value="AYO31783.1"/>
    <property type="molecule type" value="Genomic_DNA"/>
</dbReference>
<keyword evidence="5 10" id="KW-0375">Hydrogen ion transport</keyword>
<evidence type="ECO:0000256" key="7">
    <source>
        <dbReference type="ARBA" id="ARBA00023136"/>
    </source>
</evidence>
<keyword evidence="8 10" id="KW-0139">CF(1)</keyword>
<evidence type="ECO:0000256" key="8">
    <source>
        <dbReference type="ARBA" id="ARBA00023196"/>
    </source>
</evidence>
<dbReference type="PANTHER" id="PTHR11693">
    <property type="entry name" value="ATP SYNTHASE GAMMA CHAIN"/>
    <property type="match status" value="1"/>
</dbReference>
<dbReference type="GO" id="GO:0046933">
    <property type="term" value="F:proton-transporting ATP synthase activity, rotational mechanism"/>
    <property type="evidence" value="ECO:0007669"/>
    <property type="project" value="UniProtKB-UniRule"/>
</dbReference>
<keyword evidence="4 10" id="KW-0813">Transport</keyword>
<evidence type="ECO:0000256" key="9">
    <source>
        <dbReference type="ARBA" id="ARBA00023310"/>
    </source>
</evidence>
<keyword evidence="7 10" id="KW-0472">Membrane</keyword>
<comment type="subunit">
    <text evidence="10">F-type ATPases have 2 components, CF(1) - the catalytic core - and CF(0) - the membrane proton channel. CF(1) has five subunits: alpha(3), beta(3), gamma(1), delta(1), epsilon(1). CF(0) has three main subunits: a, b and c.</text>
</comment>
<protein>
    <recommendedName>
        <fullName evidence="10">ATP synthase gamma chain</fullName>
    </recommendedName>
    <alternativeName>
        <fullName evidence="10">ATP synthase F1 sector gamma subunit</fullName>
    </alternativeName>
    <alternativeName>
        <fullName evidence="10">F-ATPase gamma subunit</fullName>
    </alternativeName>
</protein>
<dbReference type="Gene3D" id="1.10.287.80">
    <property type="entry name" value="ATP synthase, gamma subunit, helix hairpin domain"/>
    <property type="match status" value="1"/>
</dbReference>
<dbReference type="InterPro" id="IPR000131">
    <property type="entry name" value="ATP_synth_F1_gsu"/>
</dbReference>
<comment type="subcellular location">
    <subcellularLocation>
        <location evidence="10">Cell membrane</location>
        <topology evidence="10">Peripheral membrane protein</topology>
    </subcellularLocation>
    <subcellularLocation>
        <location evidence="2">Membrane</location>
        <topology evidence="2">Peripheral membrane protein</topology>
    </subcellularLocation>
</comment>
<dbReference type="KEGG" id="bacg:D2962_15295"/>
<dbReference type="RefSeq" id="WP_120767252.1">
    <property type="nucleotide sequence ID" value="NZ_CP033169.1"/>
</dbReference>
<evidence type="ECO:0000256" key="4">
    <source>
        <dbReference type="ARBA" id="ARBA00022448"/>
    </source>
</evidence>
<accession>A0A3G2R8P4</accession>
<sequence length="276" mass="31604">MSGIRDIKRRLSSIKNMRKITGAMYMVSSARLKVAQKKALDFGDVFDRMQEIMAKIPATLKNVDEYSPVFIVMASDRGLAGGYNADILKVVLNKIKPLNKFDVITIGAKAKKFFSSHGIKPLLEYTDMEKEISPEALEEISERAIKEYESNRSIFAVYTHFKSPGVQEVKVVKILPPEKTEKKEKGNEKKRLYIFEPSPEELINLLVKFYVKMSLYGFYLHSYASEQAFRMRAMESATENADNLLEDLSLKFHQERKAIITREITEIVSGAENYLH</sequence>
<dbReference type="GO" id="GO:0045259">
    <property type="term" value="C:proton-transporting ATP synthase complex"/>
    <property type="evidence" value="ECO:0007669"/>
    <property type="project" value="UniProtKB-KW"/>
</dbReference>
<reference evidence="11 12" key="1">
    <citation type="submission" date="2018-10" db="EMBL/GenBank/DDBJ databases">
        <authorList>
            <person name="Zhang X."/>
        </authorList>
    </citation>
    <scope>NUCLEOTIDE SEQUENCE [LARGE SCALE GENOMIC DNA]</scope>
    <source>
        <strain evidence="11 12">SK-G1</strain>
    </source>
</reference>
<dbReference type="PRINTS" id="PR00126">
    <property type="entry name" value="ATPASEGAMMA"/>
</dbReference>
<dbReference type="GO" id="GO:0005524">
    <property type="term" value="F:ATP binding"/>
    <property type="evidence" value="ECO:0007669"/>
    <property type="project" value="UniProtKB-UniRule"/>
</dbReference>
<evidence type="ECO:0000256" key="2">
    <source>
        <dbReference type="ARBA" id="ARBA00004170"/>
    </source>
</evidence>
<keyword evidence="11" id="KW-0378">Hydrolase</keyword>
<gene>
    <name evidence="10 11" type="primary">atpG</name>
    <name evidence="11" type="ORF">D2962_15295</name>
</gene>
<dbReference type="HAMAP" id="MF_00815">
    <property type="entry name" value="ATP_synth_gamma_bact"/>
    <property type="match status" value="1"/>
</dbReference>
<dbReference type="InterPro" id="IPR035968">
    <property type="entry name" value="ATP_synth_F1_ATPase_gsu"/>
</dbReference>
<dbReference type="CDD" id="cd12151">
    <property type="entry name" value="F1-ATPase_gamma"/>
    <property type="match status" value="1"/>
</dbReference>